<accession>A0A8X6H803</accession>
<dbReference type="AlphaFoldDB" id="A0A8X6H803"/>
<proteinExistence type="predicted"/>
<evidence type="ECO:0000313" key="2">
    <source>
        <dbReference type="Proteomes" id="UP000887116"/>
    </source>
</evidence>
<gene>
    <name evidence="1" type="ORF">TNCT_603291</name>
</gene>
<comment type="caution">
    <text evidence="1">The sequence shown here is derived from an EMBL/GenBank/DDBJ whole genome shotgun (WGS) entry which is preliminary data.</text>
</comment>
<dbReference type="EMBL" id="BMAO01037571">
    <property type="protein sequence ID" value="GFR18677.1"/>
    <property type="molecule type" value="Genomic_DNA"/>
</dbReference>
<evidence type="ECO:0000313" key="1">
    <source>
        <dbReference type="EMBL" id="GFR18677.1"/>
    </source>
</evidence>
<reference evidence="1" key="1">
    <citation type="submission" date="2020-07" db="EMBL/GenBank/DDBJ databases">
        <title>Multicomponent nature underlies the extraordinary mechanical properties of spider dragline silk.</title>
        <authorList>
            <person name="Kono N."/>
            <person name="Nakamura H."/>
            <person name="Mori M."/>
            <person name="Yoshida Y."/>
            <person name="Ohtoshi R."/>
            <person name="Malay A.D."/>
            <person name="Moran D.A.P."/>
            <person name="Tomita M."/>
            <person name="Numata K."/>
            <person name="Arakawa K."/>
        </authorList>
    </citation>
    <scope>NUCLEOTIDE SEQUENCE</scope>
</reference>
<keyword evidence="2" id="KW-1185">Reference proteome</keyword>
<name>A0A8X6H803_TRICU</name>
<protein>
    <submittedName>
        <fullName evidence="1">Uncharacterized protein</fullName>
    </submittedName>
</protein>
<organism evidence="1 2">
    <name type="scientific">Trichonephila clavata</name>
    <name type="common">Joro spider</name>
    <name type="synonym">Nephila clavata</name>
    <dbReference type="NCBI Taxonomy" id="2740835"/>
    <lineage>
        <taxon>Eukaryota</taxon>
        <taxon>Metazoa</taxon>
        <taxon>Ecdysozoa</taxon>
        <taxon>Arthropoda</taxon>
        <taxon>Chelicerata</taxon>
        <taxon>Arachnida</taxon>
        <taxon>Araneae</taxon>
        <taxon>Araneomorphae</taxon>
        <taxon>Entelegynae</taxon>
        <taxon>Araneoidea</taxon>
        <taxon>Nephilidae</taxon>
        <taxon>Trichonephila</taxon>
    </lineage>
</organism>
<dbReference type="Proteomes" id="UP000887116">
    <property type="component" value="Unassembled WGS sequence"/>
</dbReference>
<sequence>MQIDGCDVMNKPNCPFKFDHSACPECVVYTLELIDSFANWFPLEQKRVTIVDSVIYFLCLRVPESRRVTRRGSIT</sequence>